<dbReference type="Proteomes" id="UP000184420">
    <property type="component" value="Unassembled WGS sequence"/>
</dbReference>
<sequence>MNYLSFVQDISLLLSKGETPESIIEKKLVPGISPEIIRFIAEDVKSIEKPGFFHFYTTEIIIFLLMCLLITFFYVFDLTTWLSVKTGIGIICSYTVWRIFLGSGNRKKIKQAYIQAQAEEMKLIAAKAVLLARKMERNQL</sequence>
<dbReference type="AlphaFoldDB" id="A0A1M7GFT1"/>
<feature type="transmembrane region" description="Helical" evidence="1">
    <location>
        <begin position="82"/>
        <end position="101"/>
    </location>
</feature>
<dbReference type="RefSeq" id="WP_143159989.1">
    <property type="nucleotide sequence ID" value="NZ_FRBL01000006.1"/>
</dbReference>
<gene>
    <name evidence="2" type="ORF">SAMN05444266_106532</name>
</gene>
<feature type="transmembrane region" description="Helical" evidence="1">
    <location>
        <begin position="55"/>
        <end position="76"/>
    </location>
</feature>
<dbReference type="STRING" id="1419482.SAMN05444266_106532"/>
<name>A0A1M7GFT1_9BACT</name>
<evidence type="ECO:0000313" key="2">
    <source>
        <dbReference type="EMBL" id="SHM14807.1"/>
    </source>
</evidence>
<protein>
    <submittedName>
        <fullName evidence="2">Uncharacterized protein</fullName>
    </submittedName>
</protein>
<organism evidence="2 3">
    <name type="scientific">Chitinophaga jiangningensis</name>
    <dbReference type="NCBI Taxonomy" id="1419482"/>
    <lineage>
        <taxon>Bacteria</taxon>
        <taxon>Pseudomonadati</taxon>
        <taxon>Bacteroidota</taxon>
        <taxon>Chitinophagia</taxon>
        <taxon>Chitinophagales</taxon>
        <taxon>Chitinophagaceae</taxon>
        <taxon>Chitinophaga</taxon>
    </lineage>
</organism>
<accession>A0A1M7GFT1</accession>
<evidence type="ECO:0000256" key="1">
    <source>
        <dbReference type="SAM" id="Phobius"/>
    </source>
</evidence>
<evidence type="ECO:0000313" key="3">
    <source>
        <dbReference type="Proteomes" id="UP000184420"/>
    </source>
</evidence>
<keyword evidence="1" id="KW-0472">Membrane</keyword>
<keyword evidence="1" id="KW-1133">Transmembrane helix</keyword>
<proteinExistence type="predicted"/>
<reference evidence="2 3" key="1">
    <citation type="submission" date="2016-11" db="EMBL/GenBank/DDBJ databases">
        <authorList>
            <person name="Jaros S."/>
            <person name="Januszkiewicz K."/>
            <person name="Wedrychowicz H."/>
        </authorList>
    </citation>
    <scope>NUCLEOTIDE SEQUENCE [LARGE SCALE GENOMIC DNA]</scope>
    <source>
        <strain evidence="2 3">DSM 27406</strain>
    </source>
</reference>
<dbReference type="OrthoDB" id="9896608at2"/>
<keyword evidence="3" id="KW-1185">Reference proteome</keyword>
<keyword evidence="1" id="KW-0812">Transmembrane</keyword>
<dbReference type="EMBL" id="FRBL01000006">
    <property type="protein sequence ID" value="SHM14807.1"/>
    <property type="molecule type" value="Genomic_DNA"/>
</dbReference>